<proteinExistence type="predicted"/>
<evidence type="ECO:0000313" key="1">
    <source>
        <dbReference type="EMBL" id="SLN69366.1"/>
    </source>
</evidence>
<gene>
    <name evidence="1" type="ORF">PAM7971_03710</name>
</gene>
<keyword evidence="2" id="KW-1185">Reference proteome</keyword>
<dbReference type="EMBL" id="FWFW01000019">
    <property type="protein sequence ID" value="SLN69366.1"/>
    <property type="molecule type" value="Genomic_DNA"/>
</dbReference>
<name>A0A1Y5TPY1_9RHOB</name>
<protein>
    <submittedName>
        <fullName evidence="1">Uncharacterized protein</fullName>
    </submittedName>
</protein>
<dbReference type="AlphaFoldDB" id="A0A1Y5TPY1"/>
<accession>A0A1Y5TPY1</accession>
<sequence>MGWEPALPPAKCFEGVCLCQFELHRDLRPQAAGAQYLHPYYGLIIGSVKLNLVH</sequence>
<organism evidence="1 2">
    <name type="scientific">Pacificibacter marinus</name>
    <dbReference type="NCBI Taxonomy" id="658057"/>
    <lineage>
        <taxon>Bacteria</taxon>
        <taxon>Pseudomonadati</taxon>
        <taxon>Pseudomonadota</taxon>
        <taxon>Alphaproteobacteria</taxon>
        <taxon>Rhodobacterales</taxon>
        <taxon>Roseobacteraceae</taxon>
        <taxon>Pacificibacter</taxon>
    </lineage>
</organism>
<dbReference type="STRING" id="658057.SAMN04488032_12018"/>
<evidence type="ECO:0000313" key="2">
    <source>
        <dbReference type="Proteomes" id="UP000193307"/>
    </source>
</evidence>
<reference evidence="1 2" key="1">
    <citation type="submission" date="2017-03" db="EMBL/GenBank/DDBJ databases">
        <authorList>
            <person name="Afonso C.L."/>
            <person name="Miller P.J."/>
            <person name="Scott M.A."/>
            <person name="Spackman E."/>
            <person name="Goraichik I."/>
            <person name="Dimitrov K.M."/>
            <person name="Suarez D.L."/>
            <person name="Swayne D.E."/>
        </authorList>
    </citation>
    <scope>NUCLEOTIDE SEQUENCE [LARGE SCALE GENOMIC DNA]</scope>
    <source>
        <strain evidence="1 2">CECT 7971</strain>
    </source>
</reference>
<dbReference type="Proteomes" id="UP000193307">
    <property type="component" value="Unassembled WGS sequence"/>
</dbReference>